<gene>
    <name evidence="1" type="ORF">BU26DRAFT_516338</name>
</gene>
<dbReference type="AlphaFoldDB" id="A0A6A6IV38"/>
<dbReference type="GeneID" id="54581639"/>
<dbReference type="PANTHER" id="PTHR40257:SF1">
    <property type="entry name" value="DUF1330 DOMAIN-CONTAINING PROTEIN"/>
    <property type="match status" value="1"/>
</dbReference>
<sequence>MPLCTLHLLALHPSTPNPLQNFLSTLQSSNVFPLVISRVIRWIILPETFSTEHLLARNVHWDLLVILPSTSPLPKPLQNLIQHHWTVTAGIPSRLLQDFAAKNRSLLHPDPATVPKLSGALKKPKTTDSAQDLELSTPLSHWIRAFHSSPDNAPEGTGAVSMLNLLSFKPDMKSSYLEYGKAFTTSIGKNRGGNAKLVGSVTEVNGVKKGHGEECWDEIALAHYPSILHFADMLASEDYQRVNRECRMPALRDTCILMTSEVGVEEIMGGGKTKGKL</sequence>
<name>A0A6A6IV38_9PLEO</name>
<reference evidence="1" key="1">
    <citation type="journal article" date="2020" name="Stud. Mycol.">
        <title>101 Dothideomycetes genomes: a test case for predicting lifestyles and emergence of pathogens.</title>
        <authorList>
            <person name="Haridas S."/>
            <person name="Albert R."/>
            <person name="Binder M."/>
            <person name="Bloem J."/>
            <person name="Labutti K."/>
            <person name="Salamov A."/>
            <person name="Andreopoulos B."/>
            <person name="Baker S."/>
            <person name="Barry K."/>
            <person name="Bills G."/>
            <person name="Bluhm B."/>
            <person name="Cannon C."/>
            <person name="Castanera R."/>
            <person name="Culley D."/>
            <person name="Daum C."/>
            <person name="Ezra D."/>
            <person name="Gonzalez J."/>
            <person name="Henrissat B."/>
            <person name="Kuo A."/>
            <person name="Liang C."/>
            <person name="Lipzen A."/>
            <person name="Lutzoni F."/>
            <person name="Magnuson J."/>
            <person name="Mondo S."/>
            <person name="Nolan M."/>
            <person name="Ohm R."/>
            <person name="Pangilinan J."/>
            <person name="Park H.-J."/>
            <person name="Ramirez L."/>
            <person name="Alfaro M."/>
            <person name="Sun H."/>
            <person name="Tritt A."/>
            <person name="Yoshinaga Y."/>
            <person name="Zwiers L.-H."/>
            <person name="Turgeon B."/>
            <person name="Goodwin S."/>
            <person name="Spatafora J."/>
            <person name="Crous P."/>
            <person name="Grigoriev I."/>
        </authorList>
    </citation>
    <scope>NUCLEOTIDE SEQUENCE</scope>
    <source>
        <strain evidence="1">CBS 122368</strain>
    </source>
</reference>
<dbReference type="OrthoDB" id="265717at2759"/>
<protein>
    <recommendedName>
        <fullName evidence="3">DUF1330 domain-containing protein</fullName>
    </recommendedName>
</protein>
<accession>A0A6A6IV38</accession>
<organism evidence="1 2">
    <name type="scientific">Trematosphaeria pertusa</name>
    <dbReference type="NCBI Taxonomy" id="390896"/>
    <lineage>
        <taxon>Eukaryota</taxon>
        <taxon>Fungi</taxon>
        <taxon>Dikarya</taxon>
        <taxon>Ascomycota</taxon>
        <taxon>Pezizomycotina</taxon>
        <taxon>Dothideomycetes</taxon>
        <taxon>Pleosporomycetidae</taxon>
        <taxon>Pleosporales</taxon>
        <taxon>Massarineae</taxon>
        <taxon>Trematosphaeriaceae</taxon>
        <taxon>Trematosphaeria</taxon>
    </lineage>
</organism>
<evidence type="ECO:0000313" key="1">
    <source>
        <dbReference type="EMBL" id="KAF2254098.1"/>
    </source>
</evidence>
<keyword evidence="2" id="KW-1185">Reference proteome</keyword>
<dbReference type="RefSeq" id="XP_033689102.1">
    <property type="nucleotide sequence ID" value="XM_033828309.1"/>
</dbReference>
<dbReference type="Proteomes" id="UP000800094">
    <property type="component" value="Unassembled WGS sequence"/>
</dbReference>
<evidence type="ECO:0008006" key="3">
    <source>
        <dbReference type="Google" id="ProtNLM"/>
    </source>
</evidence>
<dbReference type="PANTHER" id="PTHR40257">
    <property type="match status" value="1"/>
</dbReference>
<dbReference type="EMBL" id="ML987191">
    <property type="protein sequence ID" value="KAF2254098.1"/>
    <property type="molecule type" value="Genomic_DNA"/>
</dbReference>
<dbReference type="Gene3D" id="3.30.70.100">
    <property type="match status" value="1"/>
</dbReference>
<evidence type="ECO:0000313" key="2">
    <source>
        <dbReference type="Proteomes" id="UP000800094"/>
    </source>
</evidence>
<proteinExistence type="predicted"/>